<dbReference type="PANTHER" id="PTHR35535">
    <property type="entry name" value="HEAT SHOCK PROTEIN HSLJ"/>
    <property type="match status" value="1"/>
</dbReference>
<dbReference type="InterPro" id="IPR038670">
    <property type="entry name" value="HslJ-like_sf"/>
</dbReference>
<dbReference type="Proteomes" id="UP000249547">
    <property type="component" value="Unassembled WGS sequence"/>
</dbReference>
<accession>A0A327QPV7</accession>
<evidence type="ECO:0000313" key="3">
    <source>
        <dbReference type="Proteomes" id="UP000249547"/>
    </source>
</evidence>
<dbReference type="Gene3D" id="2.40.128.270">
    <property type="match status" value="1"/>
</dbReference>
<keyword evidence="2" id="KW-0346">Stress response</keyword>
<organism evidence="2 3">
    <name type="scientific">Chitinophaga skermanii</name>
    <dbReference type="NCBI Taxonomy" id="331697"/>
    <lineage>
        <taxon>Bacteria</taxon>
        <taxon>Pseudomonadati</taxon>
        <taxon>Bacteroidota</taxon>
        <taxon>Chitinophagia</taxon>
        <taxon>Chitinophagales</taxon>
        <taxon>Chitinophagaceae</taxon>
        <taxon>Chitinophaga</taxon>
    </lineage>
</organism>
<dbReference type="InterPro" id="IPR053147">
    <property type="entry name" value="Hsp_HslJ-like"/>
</dbReference>
<evidence type="ECO:0000313" key="2">
    <source>
        <dbReference type="EMBL" id="RAJ05383.1"/>
    </source>
</evidence>
<dbReference type="OrthoDB" id="5348860at2"/>
<dbReference type="Pfam" id="PF03724">
    <property type="entry name" value="META"/>
    <property type="match status" value="1"/>
</dbReference>
<comment type="caution">
    <text evidence="2">The sequence shown here is derived from an EMBL/GenBank/DDBJ whole genome shotgun (WGS) entry which is preliminary data.</text>
</comment>
<dbReference type="InterPro" id="IPR005184">
    <property type="entry name" value="DUF306_Meta_HslJ"/>
</dbReference>
<dbReference type="PROSITE" id="PS51257">
    <property type="entry name" value="PROKAR_LIPOPROTEIN"/>
    <property type="match status" value="1"/>
</dbReference>
<gene>
    <name evidence="2" type="ORF">LX64_02541</name>
</gene>
<keyword evidence="3" id="KW-1185">Reference proteome</keyword>
<name>A0A327QPV7_9BACT</name>
<feature type="domain" description="DUF306" evidence="1">
    <location>
        <begin position="42"/>
        <end position="150"/>
    </location>
</feature>
<sequence length="155" mass="16990">MIRKQIMYIAALGLTAIVGMTACKSSAKTQNSGNNAGTSLTIYDKKWTLVEVNGKPVEKDPEARVQPYVIFSETDKRVSGNGGCNGFGGSFVLKGDNRIKMSQLISTMMACKNLDTEHQFMRALENADSYFIVNDTLILNRARMAPLARFVGDAK</sequence>
<reference evidence="2 3" key="1">
    <citation type="submission" date="2018-06" db="EMBL/GenBank/DDBJ databases">
        <title>Genomic Encyclopedia of Archaeal and Bacterial Type Strains, Phase II (KMG-II): from individual species to whole genera.</title>
        <authorList>
            <person name="Goeker M."/>
        </authorList>
    </citation>
    <scope>NUCLEOTIDE SEQUENCE [LARGE SCALE GENOMIC DNA]</scope>
    <source>
        <strain evidence="2 3">DSM 23857</strain>
    </source>
</reference>
<evidence type="ECO:0000259" key="1">
    <source>
        <dbReference type="Pfam" id="PF03724"/>
    </source>
</evidence>
<dbReference type="PANTHER" id="PTHR35535:SF1">
    <property type="entry name" value="HEAT SHOCK PROTEIN HSLJ"/>
    <property type="match status" value="1"/>
</dbReference>
<dbReference type="AlphaFoldDB" id="A0A327QPV7"/>
<dbReference type="RefSeq" id="WP_111597977.1">
    <property type="nucleotide sequence ID" value="NZ_QLLL01000004.1"/>
</dbReference>
<dbReference type="EMBL" id="QLLL01000004">
    <property type="protein sequence ID" value="RAJ05383.1"/>
    <property type="molecule type" value="Genomic_DNA"/>
</dbReference>
<protein>
    <submittedName>
        <fullName evidence="2">Heat shock protein HslJ</fullName>
    </submittedName>
</protein>
<proteinExistence type="predicted"/>